<feature type="region of interest" description="Disordered" evidence="7">
    <location>
        <begin position="204"/>
        <end position="239"/>
    </location>
</feature>
<evidence type="ECO:0000256" key="3">
    <source>
        <dbReference type="ARBA" id="ARBA00023125"/>
    </source>
</evidence>
<dbReference type="Pfam" id="PF00170">
    <property type="entry name" value="bZIP_1"/>
    <property type="match status" value="1"/>
</dbReference>
<dbReference type="AlphaFoldDB" id="A0AA88RMI1"/>
<evidence type="ECO:0000259" key="8">
    <source>
        <dbReference type="PROSITE" id="PS50217"/>
    </source>
</evidence>
<sequence length="289" mass="32563">MVTSKLQKVQRDFPRKYRLLKWEEDWWFKSASSLFRVKVAAVVESGLFYFVILDEDFFPTRATGTIIVPKKEMGSSHPNPTAILGIFNKILANRQSAARSKERKARYIRELERKVEALQTEVTTLTTQVSLYQRDTTDLTAENTELKRQLQSMERKAQLHDDLTEALKREAQRLRIATEEIGNPSISLNLGVHHKQYCSSSSRSDYLQLPQSPGPAGHHKFQLSLFPSSPSSPSPRHIATPGPLPLAELVWNDPVGRLQGLDISSREYIVKVECASISSSASGCSSTTY</sequence>
<name>A0AA88RMI1_9ASTE</name>
<evidence type="ECO:0000256" key="6">
    <source>
        <dbReference type="SAM" id="Coils"/>
    </source>
</evidence>
<proteinExistence type="predicted"/>
<keyword evidence="6" id="KW-0175">Coiled coil</keyword>
<evidence type="ECO:0000313" key="10">
    <source>
        <dbReference type="Proteomes" id="UP001187471"/>
    </source>
</evidence>
<accession>A0AA88RMI1</accession>
<keyword evidence="4" id="KW-0804">Transcription</keyword>
<dbReference type="Proteomes" id="UP001187471">
    <property type="component" value="Unassembled WGS sequence"/>
</dbReference>
<keyword evidence="2" id="KW-0805">Transcription regulation</keyword>
<evidence type="ECO:0000313" key="9">
    <source>
        <dbReference type="EMBL" id="KAK2992719.1"/>
    </source>
</evidence>
<dbReference type="PANTHER" id="PTHR13690">
    <property type="entry name" value="TRANSCRIPTION FACTOR POSF21-RELATED"/>
    <property type="match status" value="1"/>
</dbReference>
<dbReference type="PANTHER" id="PTHR13690:SF153">
    <property type="entry name" value="TRANSCRIPTION FACTOR RF2B-LIKE"/>
    <property type="match status" value="1"/>
</dbReference>
<dbReference type="InterPro" id="IPR004827">
    <property type="entry name" value="bZIP"/>
</dbReference>
<dbReference type="SMART" id="SM00338">
    <property type="entry name" value="BRLZ"/>
    <property type="match status" value="1"/>
</dbReference>
<dbReference type="EMBL" id="JAVXUO010000387">
    <property type="protein sequence ID" value="KAK2992719.1"/>
    <property type="molecule type" value="Genomic_DNA"/>
</dbReference>
<keyword evidence="3" id="KW-0238">DNA-binding</keyword>
<feature type="coiled-coil region" evidence="6">
    <location>
        <begin position="101"/>
        <end position="180"/>
    </location>
</feature>
<evidence type="ECO:0000256" key="1">
    <source>
        <dbReference type="ARBA" id="ARBA00004123"/>
    </source>
</evidence>
<gene>
    <name evidence="9" type="ORF">RJ640_025222</name>
</gene>
<dbReference type="Gene3D" id="1.20.5.170">
    <property type="match status" value="1"/>
</dbReference>
<dbReference type="PROSITE" id="PS50217">
    <property type="entry name" value="BZIP"/>
    <property type="match status" value="1"/>
</dbReference>
<comment type="caution">
    <text evidence="9">The sequence shown here is derived from an EMBL/GenBank/DDBJ whole genome shotgun (WGS) entry which is preliminary data.</text>
</comment>
<feature type="domain" description="BZIP" evidence="8">
    <location>
        <begin position="89"/>
        <end position="146"/>
    </location>
</feature>
<evidence type="ECO:0000256" key="5">
    <source>
        <dbReference type="ARBA" id="ARBA00023242"/>
    </source>
</evidence>
<dbReference type="GO" id="GO:0003700">
    <property type="term" value="F:DNA-binding transcription factor activity"/>
    <property type="evidence" value="ECO:0007669"/>
    <property type="project" value="InterPro"/>
</dbReference>
<reference evidence="9" key="1">
    <citation type="submission" date="2022-12" db="EMBL/GenBank/DDBJ databases">
        <title>Draft genome assemblies for two species of Escallonia (Escalloniales).</title>
        <authorList>
            <person name="Chanderbali A."/>
            <person name="Dervinis C."/>
            <person name="Anghel I."/>
            <person name="Soltis D."/>
            <person name="Soltis P."/>
            <person name="Zapata F."/>
        </authorList>
    </citation>
    <scope>NUCLEOTIDE SEQUENCE</scope>
    <source>
        <strain evidence="9">UCBG92.1500</strain>
        <tissue evidence="9">Leaf</tissue>
    </source>
</reference>
<evidence type="ECO:0000256" key="2">
    <source>
        <dbReference type="ARBA" id="ARBA00023015"/>
    </source>
</evidence>
<dbReference type="GO" id="GO:0003677">
    <property type="term" value="F:DNA binding"/>
    <property type="evidence" value="ECO:0007669"/>
    <property type="project" value="UniProtKB-KW"/>
</dbReference>
<dbReference type="CDD" id="cd14703">
    <property type="entry name" value="bZIP_plant_RF2"/>
    <property type="match status" value="1"/>
</dbReference>
<keyword evidence="5" id="KW-0539">Nucleus</keyword>
<comment type="subcellular location">
    <subcellularLocation>
        <location evidence="1">Nucleus</location>
    </subcellularLocation>
</comment>
<protein>
    <recommendedName>
        <fullName evidence="8">BZIP domain-containing protein</fullName>
    </recommendedName>
</protein>
<dbReference type="SUPFAM" id="SSF57959">
    <property type="entry name" value="Leucine zipper domain"/>
    <property type="match status" value="1"/>
</dbReference>
<evidence type="ECO:0000256" key="7">
    <source>
        <dbReference type="SAM" id="MobiDB-lite"/>
    </source>
</evidence>
<organism evidence="9 10">
    <name type="scientific">Escallonia rubra</name>
    <dbReference type="NCBI Taxonomy" id="112253"/>
    <lineage>
        <taxon>Eukaryota</taxon>
        <taxon>Viridiplantae</taxon>
        <taxon>Streptophyta</taxon>
        <taxon>Embryophyta</taxon>
        <taxon>Tracheophyta</taxon>
        <taxon>Spermatophyta</taxon>
        <taxon>Magnoliopsida</taxon>
        <taxon>eudicotyledons</taxon>
        <taxon>Gunneridae</taxon>
        <taxon>Pentapetalae</taxon>
        <taxon>asterids</taxon>
        <taxon>campanulids</taxon>
        <taxon>Escalloniales</taxon>
        <taxon>Escalloniaceae</taxon>
        <taxon>Escallonia</taxon>
    </lineage>
</organism>
<evidence type="ECO:0000256" key="4">
    <source>
        <dbReference type="ARBA" id="ARBA00023163"/>
    </source>
</evidence>
<dbReference type="GO" id="GO:0005634">
    <property type="term" value="C:nucleus"/>
    <property type="evidence" value="ECO:0007669"/>
    <property type="project" value="UniProtKB-SubCell"/>
</dbReference>
<dbReference type="InterPro" id="IPR044759">
    <property type="entry name" value="bZIP_RF2"/>
</dbReference>
<keyword evidence="10" id="KW-1185">Reference proteome</keyword>
<dbReference type="InterPro" id="IPR046347">
    <property type="entry name" value="bZIP_sf"/>
</dbReference>